<dbReference type="AlphaFoldDB" id="A0A378LUX7"/>
<dbReference type="PROSITE" id="PS51257">
    <property type="entry name" value="PROKAR_LIPOPROTEIN"/>
    <property type="match status" value="1"/>
</dbReference>
<proteinExistence type="predicted"/>
<feature type="signal peptide" evidence="2">
    <location>
        <begin position="1"/>
        <end position="27"/>
    </location>
</feature>
<keyword evidence="2" id="KW-0732">Signal</keyword>
<dbReference type="RefSeq" id="WP_154659364.1">
    <property type="nucleotide sequence ID" value="NZ_CAAAIS010000009.1"/>
</dbReference>
<keyword evidence="4" id="KW-1185">Reference proteome</keyword>
<gene>
    <name evidence="3" type="ORF">NCTC11532_02764</name>
</gene>
<evidence type="ECO:0000313" key="4">
    <source>
        <dbReference type="Proteomes" id="UP000255297"/>
    </source>
</evidence>
<evidence type="ECO:0000313" key="3">
    <source>
        <dbReference type="EMBL" id="STY31157.1"/>
    </source>
</evidence>
<sequence>MAMKGFKKILFIFCCAAVFLISCKSMSQSDENVSTGEEYGLSEPDWR</sequence>
<protein>
    <submittedName>
        <fullName evidence="3">Uncharacterized protein</fullName>
    </submittedName>
</protein>
<feature type="chain" id="PRO_5016614591" evidence="2">
    <location>
        <begin position="28"/>
        <end position="47"/>
    </location>
</feature>
<reference evidence="3 4" key="1">
    <citation type="submission" date="2018-06" db="EMBL/GenBank/DDBJ databases">
        <authorList>
            <consortium name="Pathogen Informatics"/>
            <person name="Doyle S."/>
        </authorList>
    </citation>
    <scope>NUCLEOTIDE SEQUENCE [LARGE SCALE GENOMIC DNA]</scope>
    <source>
        <strain evidence="3 4">NCTC11532</strain>
    </source>
</reference>
<accession>A0A378LUX7</accession>
<dbReference type="Proteomes" id="UP000255297">
    <property type="component" value="Unassembled WGS sequence"/>
</dbReference>
<name>A0A378LUX7_9GAMM</name>
<evidence type="ECO:0000256" key="1">
    <source>
        <dbReference type="SAM" id="MobiDB-lite"/>
    </source>
</evidence>
<dbReference type="EMBL" id="UGPB01000001">
    <property type="protein sequence ID" value="STY31157.1"/>
    <property type="molecule type" value="Genomic_DNA"/>
</dbReference>
<evidence type="ECO:0000256" key="2">
    <source>
        <dbReference type="SAM" id="SignalP"/>
    </source>
</evidence>
<feature type="region of interest" description="Disordered" evidence="1">
    <location>
        <begin position="27"/>
        <end position="47"/>
    </location>
</feature>
<organism evidence="3 4">
    <name type="scientific">Legionella wadsworthii</name>
    <dbReference type="NCBI Taxonomy" id="28088"/>
    <lineage>
        <taxon>Bacteria</taxon>
        <taxon>Pseudomonadati</taxon>
        <taxon>Pseudomonadota</taxon>
        <taxon>Gammaproteobacteria</taxon>
        <taxon>Legionellales</taxon>
        <taxon>Legionellaceae</taxon>
        <taxon>Legionella</taxon>
    </lineage>
</organism>